<dbReference type="InterPro" id="IPR018650">
    <property type="entry name" value="STSV1_Orf64"/>
</dbReference>
<protein>
    <submittedName>
        <fullName evidence="2">DUF2079 domain-containing protein</fullName>
    </submittedName>
</protein>
<accession>A0ABP8TGS9</accession>
<sequence>MSASLPAVSSSPRLLAGLLFAAYSALSVNRHRQMRSTGYDLGIFEQAVRSYAHLRPPIADLKGPGFNLLGDHFHPVIILAAPFYRIFPSPITLLVLQAALLALSAVPVTRLAIEFCGHRAGVCLGLAYGLSWGIQQAVVFDFHEVAFAVPLLARSVELLARRSWRAAAGWALPLLLVKEDQAFIVAAIGAYIFWRGRRGLGALVAAVAVEVGALAVVIIIPAFNPHHSYPYGKTAGSISSLPVPVTKEETVLALLAPTLFFALRSPLVLIAAPSLLARFWTSSPNLWGTRFHYNAVLMPIVFIAFADGLARMRASDRVVLLRAARVAPILALLGAMSVPQPLRSVLDPASWRVPEQVRTAEALLRTIPDGTDVAAANRVAPQLTGRCRVFRFLSEPTPRFRPEWVVTTGAPYEQSMIADLPSLGYRVAARATGITVYRRTVAVRLPPGGLRRPLRRA</sequence>
<reference evidence="3" key="1">
    <citation type="journal article" date="2019" name="Int. J. Syst. Evol. Microbiol.">
        <title>The Global Catalogue of Microorganisms (GCM) 10K type strain sequencing project: providing services to taxonomists for standard genome sequencing and annotation.</title>
        <authorList>
            <consortium name="The Broad Institute Genomics Platform"/>
            <consortium name="The Broad Institute Genome Sequencing Center for Infectious Disease"/>
            <person name="Wu L."/>
            <person name="Ma J."/>
        </authorList>
    </citation>
    <scope>NUCLEOTIDE SEQUENCE [LARGE SCALE GENOMIC DNA]</scope>
    <source>
        <strain evidence="3">JCM 17938</strain>
    </source>
</reference>
<feature type="transmembrane region" description="Helical" evidence="1">
    <location>
        <begin position="251"/>
        <end position="271"/>
    </location>
</feature>
<evidence type="ECO:0000256" key="1">
    <source>
        <dbReference type="SAM" id="Phobius"/>
    </source>
</evidence>
<gene>
    <name evidence="2" type="ORF">GCM10023195_30500</name>
</gene>
<keyword evidence="3" id="KW-1185">Reference proteome</keyword>
<comment type="caution">
    <text evidence="2">The sequence shown here is derived from an EMBL/GenBank/DDBJ whole genome shotgun (WGS) entry which is preliminary data.</text>
</comment>
<keyword evidence="1" id="KW-1133">Transmembrane helix</keyword>
<keyword evidence="1" id="KW-0472">Membrane</keyword>
<dbReference type="Pfam" id="PF09852">
    <property type="entry name" value="DUF2079"/>
    <property type="match status" value="1"/>
</dbReference>
<dbReference type="Proteomes" id="UP001500212">
    <property type="component" value="Unassembled WGS sequence"/>
</dbReference>
<keyword evidence="1" id="KW-0812">Transmembrane</keyword>
<evidence type="ECO:0000313" key="2">
    <source>
        <dbReference type="EMBL" id="GAA4607914.1"/>
    </source>
</evidence>
<evidence type="ECO:0000313" key="3">
    <source>
        <dbReference type="Proteomes" id="UP001500212"/>
    </source>
</evidence>
<name>A0ABP8TGS9_9ACTN</name>
<organism evidence="2 3">
    <name type="scientific">Actinoallomurus liliacearum</name>
    <dbReference type="NCBI Taxonomy" id="1080073"/>
    <lineage>
        <taxon>Bacteria</taxon>
        <taxon>Bacillati</taxon>
        <taxon>Actinomycetota</taxon>
        <taxon>Actinomycetes</taxon>
        <taxon>Streptosporangiales</taxon>
        <taxon>Thermomonosporaceae</taxon>
        <taxon>Actinoallomurus</taxon>
    </lineage>
</organism>
<dbReference type="EMBL" id="BAABHJ010000008">
    <property type="protein sequence ID" value="GAA4607914.1"/>
    <property type="molecule type" value="Genomic_DNA"/>
</dbReference>
<proteinExistence type="predicted"/>
<feature type="transmembrane region" description="Helical" evidence="1">
    <location>
        <begin position="200"/>
        <end position="223"/>
    </location>
</feature>
<feature type="transmembrane region" description="Helical" evidence="1">
    <location>
        <begin position="291"/>
        <end position="310"/>
    </location>
</feature>